<dbReference type="STRING" id="50429.A0A2B4RMY5"/>
<keyword evidence="2" id="KW-0808">Transferase</keyword>
<keyword evidence="3" id="KW-1185">Reference proteome</keyword>
<organism evidence="2 3">
    <name type="scientific">Stylophora pistillata</name>
    <name type="common">Smooth cauliflower coral</name>
    <dbReference type="NCBI Taxonomy" id="50429"/>
    <lineage>
        <taxon>Eukaryota</taxon>
        <taxon>Metazoa</taxon>
        <taxon>Cnidaria</taxon>
        <taxon>Anthozoa</taxon>
        <taxon>Hexacorallia</taxon>
        <taxon>Scleractinia</taxon>
        <taxon>Astrocoeniina</taxon>
        <taxon>Pocilloporidae</taxon>
        <taxon>Stylophora</taxon>
    </lineage>
</organism>
<proteinExistence type="predicted"/>
<evidence type="ECO:0000313" key="2">
    <source>
        <dbReference type="EMBL" id="PFX19794.1"/>
    </source>
</evidence>
<dbReference type="Pfam" id="PF00078">
    <property type="entry name" value="RVT_1"/>
    <property type="match status" value="1"/>
</dbReference>
<dbReference type="PROSITE" id="PS50878">
    <property type="entry name" value="RT_POL"/>
    <property type="match status" value="1"/>
</dbReference>
<reference evidence="3" key="1">
    <citation type="journal article" date="2017" name="bioRxiv">
        <title>Comparative analysis of the genomes of Stylophora pistillata and Acropora digitifera provides evidence for extensive differences between species of corals.</title>
        <authorList>
            <person name="Voolstra C.R."/>
            <person name="Li Y."/>
            <person name="Liew Y.J."/>
            <person name="Baumgarten S."/>
            <person name="Zoccola D."/>
            <person name="Flot J.-F."/>
            <person name="Tambutte S."/>
            <person name="Allemand D."/>
            <person name="Aranda M."/>
        </authorList>
    </citation>
    <scope>NUCLEOTIDE SEQUENCE [LARGE SCALE GENOMIC DNA]</scope>
</reference>
<gene>
    <name evidence="2" type="primary">pol</name>
    <name evidence="2" type="ORF">AWC38_SpisGene15783</name>
</gene>
<accession>A0A2B4RMY5</accession>
<dbReference type="Proteomes" id="UP000225706">
    <property type="component" value="Unassembled WGS sequence"/>
</dbReference>
<keyword evidence="2" id="KW-0548">Nucleotidyltransferase</keyword>
<protein>
    <submittedName>
        <fullName evidence="2">RNA-directed DNA polymerase from mobile element jockey</fullName>
    </submittedName>
</protein>
<feature type="domain" description="Reverse transcriptase" evidence="1">
    <location>
        <begin position="1"/>
        <end position="256"/>
    </location>
</feature>
<dbReference type="OrthoDB" id="5987713at2759"/>
<dbReference type="EMBL" id="LSMT01000344">
    <property type="protein sequence ID" value="PFX19794.1"/>
    <property type="molecule type" value="Genomic_DNA"/>
</dbReference>
<dbReference type="SUPFAM" id="SSF56672">
    <property type="entry name" value="DNA/RNA polymerases"/>
    <property type="match status" value="1"/>
</dbReference>
<name>A0A2B4RMY5_STYPI</name>
<dbReference type="GO" id="GO:0003964">
    <property type="term" value="F:RNA-directed DNA polymerase activity"/>
    <property type="evidence" value="ECO:0007669"/>
    <property type="project" value="UniProtKB-KW"/>
</dbReference>
<dbReference type="AlphaFoldDB" id="A0A2B4RMY5"/>
<dbReference type="InterPro" id="IPR043502">
    <property type="entry name" value="DNA/RNA_pol_sf"/>
</dbReference>
<sequence>MGELFNNYFVNIADGVPEITEQSYGKELDAHPSIQAIFNNNEQLAVRNKFAFQYTNKTQVEALLLKINSRKSCGHEGIPPRLVKESANAIAGPIAAIMNHSIRTGQHPSHWKLAKLKAYGLRESSCALIGDYLTDRMQRVKIGDTYSDWMSVKRGVPQGSILGPMFFNMFLNDLIFHIKSVKLNTYADDCQLHTSDVHPVALEQRINHDVQIANKWFEDNGMKANPAKHQGMVLGKTDYPFSFSTTRCPERFGIILDNELNFKEHISSDWDSNYDDLLDKAALFLL</sequence>
<evidence type="ECO:0000259" key="1">
    <source>
        <dbReference type="PROSITE" id="PS50878"/>
    </source>
</evidence>
<dbReference type="InterPro" id="IPR000477">
    <property type="entry name" value="RT_dom"/>
</dbReference>
<dbReference type="PANTHER" id="PTHR33332">
    <property type="entry name" value="REVERSE TRANSCRIPTASE DOMAIN-CONTAINING PROTEIN"/>
    <property type="match status" value="1"/>
</dbReference>
<evidence type="ECO:0000313" key="3">
    <source>
        <dbReference type="Proteomes" id="UP000225706"/>
    </source>
</evidence>
<comment type="caution">
    <text evidence="2">The sequence shown here is derived from an EMBL/GenBank/DDBJ whole genome shotgun (WGS) entry which is preliminary data.</text>
</comment>
<keyword evidence="2" id="KW-0695">RNA-directed DNA polymerase</keyword>